<evidence type="ECO:0000256" key="1">
    <source>
        <dbReference type="ARBA" id="ARBA00004123"/>
    </source>
</evidence>
<dbReference type="SUPFAM" id="SSF46785">
    <property type="entry name" value="Winged helix' DNA-binding domain"/>
    <property type="match status" value="1"/>
</dbReference>
<reference evidence="10" key="1">
    <citation type="journal article" date="2019" name="Nat. Commun.">
        <title>Expansion of phycobilisome linker gene families in mesophilic red algae.</title>
        <authorList>
            <person name="Lee J."/>
            <person name="Kim D."/>
            <person name="Bhattacharya D."/>
            <person name="Yoon H.S."/>
        </authorList>
    </citation>
    <scope>NUCLEOTIDE SEQUENCE [LARGE SCALE GENOMIC DNA]</scope>
    <source>
        <strain evidence="10">CCMP 1328</strain>
    </source>
</reference>
<dbReference type="PANTHER" id="PTHR14145">
    <property type="entry name" value="26S PROTESOME SUBUNIT 6"/>
    <property type="match status" value="1"/>
</dbReference>
<keyword evidence="10" id="KW-1185">Reference proteome</keyword>
<dbReference type="InterPro" id="IPR045135">
    <property type="entry name" value="Rpn7_N"/>
</dbReference>
<dbReference type="AlphaFoldDB" id="A0A5J4YVP8"/>
<protein>
    <submittedName>
        <fullName evidence="9">COP9 signalosome complex subunit 1</fullName>
    </submittedName>
</protein>
<dbReference type="GO" id="GO:0008180">
    <property type="term" value="C:COP9 signalosome"/>
    <property type="evidence" value="ECO:0007669"/>
    <property type="project" value="UniProtKB-KW"/>
</dbReference>
<keyword evidence="4" id="KW-0963">Cytoplasm</keyword>
<evidence type="ECO:0000313" key="9">
    <source>
        <dbReference type="EMBL" id="KAA8495345.1"/>
    </source>
</evidence>
<dbReference type="GO" id="GO:0005737">
    <property type="term" value="C:cytoplasm"/>
    <property type="evidence" value="ECO:0007669"/>
    <property type="project" value="UniProtKB-SubCell"/>
</dbReference>
<dbReference type="InterPro" id="IPR019585">
    <property type="entry name" value="Rpn7/CSN1"/>
</dbReference>
<comment type="similarity">
    <text evidence="3">Belongs to the CSN1 family.</text>
</comment>
<evidence type="ECO:0000256" key="6">
    <source>
        <dbReference type="ARBA" id="ARBA00023242"/>
    </source>
</evidence>
<evidence type="ECO:0000259" key="7">
    <source>
        <dbReference type="Pfam" id="PF01399"/>
    </source>
</evidence>
<sequence length="472" mass="52608">MAEARPSVDLEAYCTRYAGRACTIRALFVASKKDPSTERHALSIAAADLRANTADTALYTEVVSRLNAACAAYASQHMMDVQGGTANMAARQTSRDAHPLSSEAIVPQEFDEQWVKETDTRSRAQLEKLEAELNGYKTNQIKESIRMGHNDLGDFFVRRGLLELALRNYIKTRDYCVTSKHIVQMCLNVIRVAMEMREFSVVENYVQRAEQAPDVLNDPILVVKLSCCAGLASLAKGNYDRAAFQFASCSLGPNEEHTEGLSESLSELVALDDVALYGGLTALATFSREELDSKVIQPTAPFRGFLEIYPEMREIINDFHNSRYSSALANLEGMLPDLKMDMFLDKHVQKLCAMIRAKALLQYVTPYTVVDLNVMASAFHTHVTGLSAELENLIDENQMAGRIDVNCAILHRKSINSRAAMLNQALMHVQDCFIDLETALLRMHMNRANLEIKGHSARQDGMNGDERELAIE</sequence>
<evidence type="ECO:0000256" key="3">
    <source>
        <dbReference type="ARBA" id="ARBA00008793"/>
    </source>
</evidence>
<organism evidence="9 10">
    <name type="scientific">Porphyridium purpureum</name>
    <name type="common">Red alga</name>
    <name type="synonym">Porphyridium cruentum</name>
    <dbReference type="NCBI Taxonomy" id="35688"/>
    <lineage>
        <taxon>Eukaryota</taxon>
        <taxon>Rhodophyta</taxon>
        <taxon>Bangiophyceae</taxon>
        <taxon>Porphyridiales</taxon>
        <taxon>Porphyridiaceae</taxon>
        <taxon>Porphyridium</taxon>
    </lineage>
</organism>
<keyword evidence="6" id="KW-0539">Nucleus</keyword>
<dbReference type="Pfam" id="PF10602">
    <property type="entry name" value="RPN7"/>
    <property type="match status" value="1"/>
</dbReference>
<evidence type="ECO:0000256" key="5">
    <source>
        <dbReference type="ARBA" id="ARBA00022790"/>
    </source>
</evidence>
<dbReference type="Pfam" id="PF01399">
    <property type="entry name" value="PCI"/>
    <property type="match status" value="1"/>
</dbReference>
<keyword evidence="5" id="KW-0736">Signalosome</keyword>
<gene>
    <name evidence="9" type="ORF">FVE85_1500</name>
</gene>
<evidence type="ECO:0000256" key="4">
    <source>
        <dbReference type="ARBA" id="ARBA00022490"/>
    </source>
</evidence>
<dbReference type="Proteomes" id="UP000324585">
    <property type="component" value="Unassembled WGS sequence"/>
</dbReference>
<feature type="domain" description="PCI" evidence="7">
    <location>
        <begin position="337"/>
        <end position="405"/>
    </location>
</feature>
<dbReference type="Gene3D" id="1.25.40.570">
    <property type="match status" value="1"/>
</dbReference>
<feature type="domain" description="26S proteasome regulatory subunit Rpn7 N-terminal" evidence="8">
    <location>
        <begin position="111"/>
        <end position="294"/>
    </location>
</feature>
<evidence type="ECO:0000313" key="10">
    <source>
        <dbReference type="Proteomes" id="UP000324585"/>
    </source>
</evidence>
<accession>A0A5J4YVP8</accession>
<proteinExistence type="inferred from homology"/>
<dbReference type="InterPro" id="IPR000717">
    <property type="entry name" value="PCI_dom"/>
</dbReference>
<evidence type="ECO:0000256" key="2">
    <source>
        <dbReference type="ARBA" id="ARBA00004496"/>
    </source>
</evidence>
<dbReference type="OMA" id="RGIDEQW"/>
<comment type="caution">
    <text evidence="9">The sequence shown here is derived from an EMBL/GenBank/DDBJ whole genome shotgun (WGS) entry which is preliminary data.</text>
</comment>
<evidence type="ECO:0000259" key="8">
    <source>
        <dbReference type="Pfam" id="PF10602"/>
    </source>
</evidence>
<comment type="subcellular location">
    <subcellularLocation>
        <location evidence="2">Cytoplasm</location>
    </subcellularLocation>
    <subcellularLocation>
        <location evidence="1">Nucleus</location>
    </subcellularLocation>
</comment>
<name>A0A5J4YVP8_PORPP</name>
<dbReference type="PANTHER" id="PTHR14145:SF2">
    <property type="entry name" value="COP9 SIGNALOSOME COMPLEX SUBUNIT 1"/>
    <property type="match status" value="1"/>
</dbReference>
<dbReference type="OrthoDB" id="422427at2759"/>
<dbReference type="InterPro" id="IPR036390">
    <property type="entry name" value="WH_DNA-bd_sf"/>
</dbReference>
<dbReference type="EMBL" id="VRMN01000003">
    <property type="protein sequence ID" value="KAA8495345.1"/>
    <property type="molecule type" value="Genomic_DNA"/>
</dbReference>